<dbReference type="RefSeq" id="WP_147850746.1">
    <property type="nucleotide sequence ID" value="NZ_VDUZ01000044.1"/>
</dbReference>
<dbReference type="AlphaFoldDB" id="A0A5C8PC68"/>
<organism evidence="1 2">
    <name type="scientific">Vineibacter terrae</name>
    <dbReference type="NCBI Taxonomy" id="2586908"/>
    <lineage>
        <taxon>Bacteria</taxon>
        <taxon>Pseudomonadati</taxon>
        <taxon>Pseudomonadota</taxon>
        <taxon>Alphaproteobacteria</taxon>
        <taxon>Hyphomicrobiales</taxon>
        <taxon>Vineibacter</taxon>
    </lineage>
</organism>
<dbReference type="OrthoDB" id="598113at2"/>
<dbReference type="EMBL" id="VDUZ01000044">
    <property type="protein sequence ID" value="TXL71388.1"/>
    <property type="molecule type" value="Genomic_DNA"/>
</dbReference>
<evidence type="ECO:0000313" key="2">
    <source>
        <dbReference type="Proteomes" id="UP000321638"/>
    </source>
</evidence>
<gene>
    <name evidence="1" type="ORF">FHP25_30330</name>
</gene>
<sequence length="141" mass="16176">MVVKFIDLDMALEIASSDGSMGGSEAFLCRQTGKIHYSDSELDNPEEALPDDIGDTTKYIAIPTKRDLDLGTPLVFEFVRAFMPDDYDHVRSIFSRRGAYGQFKNFLARERMLDRWHDFESKAQERALREWCADNGIEVED</sequence>
<comment type="caution">
    <text evidence="1">The sequence shown here is derived from an EMBL/GenBank/DDBJ whole genome shotgun (WGS) entry which is preliminary data.</text>
</comment>
<keyword evidence="2" id="KW-1185">Reference proteome</keyword>
<dbReference type="Proteomes" id="UP000321638">
    <property type="component" value="Unassembled WGS sequence"/>
</dbReference>
<name>A0A5C8PC68_9HYPH</name>
<protein>
    <submittedName>
        <fullName evidence="1">Uncharacterized protein</fullName>
    </submittedName>
</protein>
<accession>A0A5C8PC68</accession>
<proteinExistence type="predicted"/>
<reference evidence="1 2" key="1">
    <citation type="submission" date="2019-06" db="EMBL/GenBank/DDBJ databases">
        <title>New taxonomy in bacterial strain CC-CFT640, isolated from vineyard.</title>
        <authorList>
            <person name="Lin S.-Y."/>
            <person name="Tsai C.-F."/>
            <person name="Young C.-C."/>
        </authorList>
    </citation>
    <scope>NUCLEOTIDE SEQUENCE [LARGE SCALE GENOMIC DNA]</scope>
    <source>
        <strain evidence="1 2">CC-CFT640</strain>
    </source>
</reference>
<evidence type="ECO:0000313" key="1">
    <source>
        <dbReference type="EMBL" id="TXL71388.1"/>
    </source>
</evidence>